<dbReference type="CDD" id="cd00037">
    <property type="entry name" value="CLECT"/>
    <property type="match status" value="1"/>
</dbReference>
<proteinExistence type="predicted"/>
<feature type="domain" description="C-type lectin" evidence="1">
    <location>
        <begin position="12"/>
        <end position="106"/>
    </location>
</feature>
<evidence type="ECO:0000313" key="2">
    <source>
        <dbReference type="EMBL" id="VDI39516.1"/>
    </source>
</evidence>
<dbReference type="Pfam" id="PF00059">
    <property type="entry name" value="Lectin_C"/>
    <property type="match status" value="1"/>
</dbReference>
<reference evidence="2" key="1">
    <citation type="submission" date="2018-11" db="EMBL/GenBank/DDBJ databases">
        <authorList>
            <person name="Alioto T."/>
            <person name="Alioto T."/>
        </authorList>
    </citation>
    <scope>NUCLEOTIDE SEQUENCE</scope>
</reference>
<evidence type="ECO:0000313" key="3">
    <source>
        <dbReference type="Proteomes" id="UP000596742"/>
    </source>
</evidence>
<dbReference type="InterPro" id="IPR001304">
    <property type="entry name" value="C-type_lectin-like"/>
</dbReference>
<dbReference type="SUPFAM" id="SSF56436">
    <property type="entry name" value="C-type lectin-like"/>
    <property type="match status" value="1"/>
</dbReference>
<name>A0A8B6EW04_MYTGA</name>
<accession>A0A8B6EW04</accession>
<keyword evidence="3" id="KW-1185">Reference proteome</keyword>
<organism evidence="2 3">
    <name type="scientific">Mytilus galloprovincialis</name>
    <name type="common">Mediterranean mussel</name>
    <dbReference type="NCBI Taxonomy" id="29158"/>
    <lineage>
        <taxon>Eukaryota</taxon>
        <taxon>Metazoa</taxon>
        <taxon>Spiralia</taxon>
        <taxon>Lophotrochozoa</taxon>
        <taxon>Mollusca</taxon>
        <taxon>Bivalvia</taxon>
        <taxon>Autobranchia</taxon>
        <taxon>Pteriomorphia</taxon>
        <taxon>Mytilida</taxon>
        <taxon>Mytiloidea</taxon>
        <taxon>Mytilidae</taxon>
        <taxon>Mytilinae</taxon>
        <taxon>Mytilus</taxon>
    </lineage>
</organism>
<protein>
    <recommendedName>
        <fullName evidence="1">C-type lectin domain-containing protein</fullName>
    </recommendedName>
</protein>
<dbReference type="OrthoDB" id="6162817at2759"/>
<evidence type="ECO:0000259" key="1">
    <source>
        <dbReference type="PROSITE" id="PS50041"/>
    </source>
</evidence>
<sequence length="106" mass="12091">MGALFYRPLNFCYIVNQSNTAVFQEIKQDCNSKGGSLAVVGSQQKQSYFEHFLAERPISRVPIAGESKNTKDWILDDGTPLQYFNWGPNQPDDSKQHCLELFTQDK</sequence>
<feature type="non-terminal residue" evidence="2">
    <location>
        <position position="106"/>
    </location>
</feature>
<dbReference type="PROSITE" id="PS50041">
    <property type="entry name" value="C_TYPE_LECTIN_2"/>
    <property type="match status" value="1"/>
</dbReference>
<dbReference type="EMBL" id="UYJE01005692">
    <property type="protein sequence ID" value="VDI39516.1"/>
    <property type="molecule type" value="Genomic_DNA"/>
</dbReference>
<comment type="caution">
    <text evidence="2">The sequence shown here is derived from an EMBL/GenBank/DDBJ whole genome shotgun (WGS) entry which is preliminary data.</text>
</comment>
<gene>
    <name evidence="2" type="ORF">MGAL_10B088928</name>
</gene>
<dbReference type="InterPro" id="IPR016186">
    <property type="entry name" value="C-type_lectin-like/link_sf"/>
</dbReference>
<dbReference type="AlphaFoldDB" id="A0A8B6EW04"/>
<dbReference type="InterPro" id="IPR016187">
    <property type="entry name" value="CTDL_fold"/>
</dbReference>
<dbReference type="Gene3D" id="3.10.100.10">
    <property type="entry name" value="Mannose-Binding Protein A, subunit A"/>
    <property type="match status" value="1"/>
</dbReference>
<dbReference type="Proteomes" id="UP000596742">
    <property type="component" value="Unassembled WGS sequence"/>
</dbReference>